<organism evidence="1 2">
    <name type="scientific">Decorospora gaudefroyi</name>
    <dbReference type="NCBI Taxonomy" id="184978"/>
    <lineage>
        <taxon>Eukaryota</taxon>
        <taxon>Fungi</taxon>
        <taxon>Dikarya</taxon>
        <taxon>Ascomycota</taxon>
        <taxon>Pezizomycotina</taxon>
        <taxon>Dothideomycetes</taxon>
        <taxon>Pleosporomycetidae</taxon>
        <taxon>Pleosporales</taxon>
        <taxon>Pleosporineae</taxon>
        <taxon>Pleosporaceae</taxon>
        <taxon>Decorospora</taxon>
    </lineage>
</organism>
<accession>A0A6A5KAD9</accession>
<dbReference type="EMBL" id="ML975356">
    <property type="protein sequence ID" value="KAF1831722.1"/>
    <property type="molecule type" value="Genomic_DNA"/>
</dbReference>
<keyword evidence="2" id="KW-1185">Reference proteome</keyword>
<gene>
    <name evidence="1" type="ORF">BDW02DRAFT_571774</name>
</gene>
<sequence length="86" mass="9427">MDIVLGPFVQPRADGDKRRRNLDMILARATKLAFLLFSQPGSFHFDFSGSQQGGVVAFPGLVQVVGDEGQVLSQPRVIWPKEVATD</sequence>
<dbReference type="Proteomes" id="UP000800040">
    <property type="component" value="Unassembled WGS sequence"/>
</dbReference>
<dbReference type="AlphaFoldDB" id="A0A6A5KAD9"/>
<evidence type="ECO:0000313" key="1">
    <source>
        <dbReference type="EMBL" id="KAF1831722.1"/>
    </source>
</evidence>
<protein>
    <submittedName>
        <fullName evidence="1">Uncharacterized protein</fullName>
    </submittedName>
</protein>
<proteinExistence type="predicted"/>
<name>A0A6A5KAD9_9PLEO</name>
<reference evidence="1" key="1">
    <citation type="submission" date="2020-01" db="EMBL/GenBank/DDBJ databases">
        <authorList>
            <consortium name="DOE Joint Genome Institute"/>
            <person name="Haridas S."/>
            <person name="Albert R."/>
            <person name="Binder M."/>
            <person name="Bloem J."/>
            <person name="Labutti K."/>
            <person name="Salamov A."/>
            <person name="Andreopoulos B."/>
            <person name="Baker S.E."/>
            <person name="Barry K."/>
            <person name="Bills G."/>
            <person name="Bluhm B.H."/>
            <person name="Cannon C."/>
            <person name="Castanera R."/>
            <person name="Culley D.E."/>
            <person name="Daum C."/>
            <person name="Ezra D."/>
            <person name="Gonzalez J.B."/>
            <person name="Henrissat B."/>
            <person name="Kuo A."/>
            <person name="Liang C."/>
            <person name="Lipzen A."/>
            <person name="Lutzoni F."/>
            <person name="Magnuson J."/>
            <person name="Mondo S."/>
            <person name="Nolan M."/>
            <person name="Ohm R."/>
            <person name="Pangilinan J."/>
            <person name="Park H.-J."/>
            <person name="Ramirez L."/>
            <person name="Alfaro M."/>
            <person name="Sun H."/>
            <person name="Tritt A."/>
            <person name="Yoshinaga Y."/>
            <person name="Zwiers L.-H."/>
            <person name="Turgeon B.G."/>
            <person name="Goodwin S.B."/>
            <person name="Spatafora J.W."/>
            <person name="Crous P.W."/>
            <person name="Grigoriev I.V."/>
        </authorList>
    </citation>
    <scope>NUCLEOTIDE SEQUENCE</scope>
    <source>
        <strain evidence="1">P77</strain>
    </source>
</reference>
<evidence type="ECO:0000313" key="2">
    <source>
        <dbReference type="Proteomes" id="UP000800040"/>
    </source>
</evidence>
<dbReference type="OrthoDB" id="5421765at2759"/>
<feature type="non-terminal residue" evidence="1">
    <location>
        <position position="1"/>
    </location>
</feature>